<comment type="caution">
    <text evidence="11">The sequence shown here is derived from an EMBL/GenBank/DDBJ whole genome shotgun (WGS) entry which is preliminary data.</text>
</comment>
<evidence type="ECO:0000259" key="10">
    <source>
        <dbReference type="Pfam" id="PF00266"/>
    </source>
</evidence>
<keyword evidence="7" id="KW-0663">Pyridoxal phosphate</keyword>
<dbReference type="EMBL" id="MPIN01000020">
    <property type="protein sequence ID" value="OJH34359.1"/>
    <property type="molecule type" value="Genomic_DNA"/>
</dbReference>
<dbReference type="PANTHER" id="PTHR43586:SF8">
    <property type="entry name" value="CYSTEINE DESULFURASE 1, CHLOROPLASTIC"/>
    <property type="match status" value="1"/>
</dbReference>
<dbReference type="CDD" id="cd06453">
    <property type="entry name" value="SufS_like"/>
    <property type="match status" value="1"/>
</dbReference>
<keyword evidence="6" id="KW-0808">Transferase</keyword>
<gene>
    <name evidence="11" type="ORF">BON30_44080</name>
</gene>
<dbReference type="InterPro" id="IPR015422">
    <property type="entry name" value="PyrdxlP-dep_Trfase_small"/>
</dbReference>
<dbReference type="EC" id="2.8.1.7" evidence="4"/>
<evidence type="ECO:0000256" key="3">
    <source>
        <dbReference type="ARBA" id="ARBA00010447"/>
    </source>
</evidence>
<evidence type="ECO:0000256" key="2">
    <source>
        <dbReference type="ARBA" id="ARBA00002824"/>
    </source>
</evidence>
<keyword evidence="12" id="KW-1185">Reference proteome</keyword>
<sequence>MGSAWAADFPALKAHGRGSYLDSAATALKPTVVTDAVVRFYREETAPVHRGSYRAAERVTETFEAARQTIAAFIGASTHEVAFFSSCTDAINQVAAGLELGKDDEVVLSVLEHNSNLAPWLERVRVRCVGVGADGRIDPAQLDAAIGPRTKLVTCTAVSNVTGNVQPIAEICAVARRRGVPTLIDAAQAVGHTVVDVRAIGCDFLAFSGHKVFGPSGVGVLYGREESFERLRPLRVGGGAITRIDGERIFYRAGHQRLESGTPNIEGVIGLSAAIEYLVNNDFPAMVRHQRELEAYAWQRLSSIDALHWPFPRAQERIPIFSFSSKRSNVDLSMIAALLADNYGIAVRIGQHCCHPLFAASDTYGAIRASFHIYNSAVDVDRLADALSELAMLF</sequence>
<reference evidence="11 12" key="2">
    <citation type="submission" date="2016-12" db="EMBL/GenBank/DDBJ databases">
        <title>Draft Genome Sequence of Cystobacter ferrugineus Strain Cbfe23.</title>
        <authorList>
            <person name="Akbar S."/>
            <person name="Dowd S.E."/>
            <person name="Stevens D.C."/>
        </authorList>
    </citation>
    <scope>NUCLEOTIDE SEQUENCE [LARGE SCALE GENOMIC DNA]</scope>
    <source>
        <strain evidence="11 12">Cbfe23</strain>
    </source>
</reference>
<dbReference type="Pfam" id="PF00266">
    <property type="entry name" value="Aminotran_5"/>
    <property type="match status" value="1"/>
</dbReference>
<protein>
    <recommendedName>
        <fullName evidence="5">Probable cysteine desulfurase</fullName>
        <ecNumber evidence="4">2.8.1.7</ecNumber>
    </recommendedName>
</protein>
<accession>A0A1L9AWH2</accession>
<dbReference type="GO" id="GO:0030170">
    <property type="term" value="F:pyridoxal phosphate binding"/>
    <property type="evidence" value="ECO:0007669"/>
    <property type="project" value="InterPro"/>
</dbReference>
<name>A0A1L9AWH2_9BACT</name>
<dbReference type="InterPro" id="IPR015421">
    <property type="entry name" value="PyrdxlP-dep_Trfase_major"/>
</dbReference>
<dbReference type="InterPro" id="IPR016454">
    <property type="entry name" value="Cysteine_dSase"/>
</dbReference>
<organism evidence="11 12">
    <name type="scientific">Cystobacter ferrugineus</name>
    <dbReference type="NCBI Taxonomy" id="83449"/>
    <lineage>
        <taxon>Bacteria</taxon>
        <taxon>Pseudomonadati</taxon>
        <taxon>Myxococcota</taxon>
        <taxon>Myxococcia</taxon>
        <taxon>Myxococcales</taxon>
        <taxon>Cystobacterineae</taxon>
        <taxon>Archangiaceae</taxon>
        <taxon>Cystobacter</taxon>
    </lineage>
</organism>
<dbReference type="InterPro" id="IPR000192">
    <property type="entry name" value="Aminotrans_V_dom"/>
</dbReference>
<evidence type="ECO:0000256" key="1">
    <source>
        <dbReference type="ARBA" id="ARBA00001933"/>
    </source>
</evidence>
<dbReference type="InterPro" id="IPR020578">
    <property type="entry name" value="Aminotrans_V_PyrdxlP_BS"/>
</dbReference>
<dbReference type="PANTHER" id="PTHR43586">
    <property type="entry name" value="CYSTEINE DESULFURASE"/>
    <property type="match status" value="1"/>
</dbReference>
<dbReference type="Gene3D" id="3.90.1150.10">
    <property type="entry name" value="Aspartate Aminotransferase, domain 1"/>
    <property type="match status" value="1"/>
</dbReference>
<evidence type="ECO:0000313" key="12">
    <source>
        <dbReference type="Proteomes" id="UP000182229"/>
    </source>
</evidence>
<dbReference type="PIRSF" id="PIRSF005572">
    <property type="entry name" value="NifS"/>
    <property type="match status" value="1"/>
</dbReference>
<evidence type="ECO:0000313" key="11">
    <source>
        <dbReference type="EMBL" id="OJH34359.1"/>
    </source>
</evidence>
<dbReference type="InterPro" id="IPR010970">
    <property type="entry name" value="Cys_dSase_SufS"/>
</dbReference>
<evidence type="ECO:0000256" key="4">
    <source>
        <dbReference type="ARBA" id="ARBA00012239"/>
    </source>
</evidence>
<evidence type="ECO:0000256" key="8">
    <source>
        <dbReference type="ARBA" id="ARBA00050776"/>
    </source>
</evidence>
<evidence type="ECO:0000256" key="7">
    <source>
        <dbReference type="ARBA" id="ARBA00022898"/>
    </source>
</evidence>
<dbReference type="STRING" id="83449.BON30_44080"/>
<comment type="cofactor">
    <cofactor evidence="1 9">
        <name>pyridoxal 5'-phosphate</name>
        <dbReference type="ChEBI" id="CHEBI:597326"/>
    </cofactor>
</comment>
<reference evidence="12" key="1">
    <citation type="submission" date="2016-11" db="EMBL/GenBank/DDBJ databases">
        <authorList>
            <person name="Shukria A."/>
            <person name="Stevens D.C."/>
        </authorList>
    </citation>
    <scope>NUCLEOTIDE SEQUENCE [LARGE SCALE GENOMIC DNA]</scope>
    <source>
        <strain evidence="12">Cbfe23</strain>
    </source>
</reference>
<evidence type="ECO:0000256" key="6">
    <source>
        <dbReference type="ARBA" id="ARBA00022679"/>
    </source>
</evidence>
<dbReference type="PROSITE" id="PS00595">
    <property type="entry name" value="AA_TRANSFER_CLASS_5"/>
    <property type="match status" value="1"/>
</dbReference>
<evidence type="ECO:0000256" key="5">
    <source>
        <dbReference type="ARBA" id="ARBA00021850"/>
    </source>
</evidence>
<dbReference type="GO" id="GO:0031071">
    <property type="term" value="F:cysteine desulfurase activity"/>
    <property type="evidence" value="ECO:0007669"/>
    <property type="project" value="UniProtKB-EC"/>
</dbReference>
<dbReference type="SUPFAM" id="SSF53383">
    <property type="entry name" value="PLP-dependent transferases"/>
    <property type="match status" value="1"/>
</dbReference>
<feature type="domain" description="Aminotransferase class V" evidence="10">
    <location>
        <begin position="20"/>
        <end position="383"/>
    </location>
</feature>
<dbReference type="Proteomes" id="UP000182229">
    <property type="component" value="Unassembled WGS sequence"/>
</dbReference>
<comment type="catalytic activity">
    <reaction evidence="8">
        <text>(sulfur carrier)-H + L-cysteine = (sulfur carrier)-SH + L-alanine</text>
        <dbReference type="Rhea" id="RHEA:43892"/>
        <dbReference type="Rhea" id="RHEA-COMP:14737"/>
        <dbReference type="Rhea" id="RHEA-COMP:14739"/>
        <dbReference type="ChEBI" id="CHEBI:29917"/>
        <dbReference type="ChEBI" id="CHEBI:35235"/>
        <dbReference type="ChEBI" id="CHEBI:57972"/>
        <dbReference type="ChEBI" id="CHEBI:64428"/>
        <dbReference type="EC" id="2.8.1.7"/>
    </reaction>
</comment>
<comment type="similarity">
    <text evidence="3">Belongs to the class-V pyridoxal-phosphate-dependent aminotransferase family. Csd subfamily.</text>
</comment>
<proteinExistence type="inferred from homology"/>
<dbReference type="InterPro" id="IPR015424">
    <property type="entry name" value="PyrdxlP-dep_Trfase"/>
</dbReference>
<dbReference type="AlphaFoldDB" id="A0A1L9AWH2"/>
<dbReference type="Gene3D" id="3.40.640.10">
    <property type="entry name" value="Type I PLP-dependent aspartate aminotransferase-like (Major domain)"/>
    <property type="match status" value="1"/>
</dbReference>
<comment type="function">
    <text evidence="2">Catalyzes the removal of elemental sulfur and selenium atoms from L-cysteine, L-cystine, L-selenocysteine, and L-selenocystine to produce L-alanine.</text>
</comment>
<dbReference type="GO" id="GO:0006534">
    <property type="term" value="P:cysteine metabolic process"/>
    <property type="evidence" value="ECO:0007669"/>
    <property type="project" value="InterPro"/>
</dbReference>
<evidence type="ECO:0000256" key="9">
    <source>
        <dbReference type="RuleBase" id="RU004504"/>
    </source>
</evidence>